<keyword evidence="3" id="KW-1003">Cell membrane</keyword>
<dbReference type="GO" id="GO:0006865">
    <property type="term" value="P:amino acid transport"/>
    <property type="evidence" value="ECO:0007669"/>
    <property type="project" value="UniProtKB-KW"/>
</dbReference>
<evidence type="ECO:0000313" key="10">
    <source>
        <dbReference type="EMBL" id="KJA12076.1"/>
    </source>
</evidence>
<keyword evidence="7 9" id="KW-0472">Membrane</keyword>
<evidence type="ECO:0000256" key="9">
    <source>
        <dbReference type="SAM" id="Phobius"/>
    </source>
</evidence>
<evidence type="ECO:0000256" key="4">
    <source>
        <dbReference type="ARBA" id="ARBA00022692"/>
    </source>
</evidence>
<name>A0A0D7KCE9_9BURK</name>
<evidence type="ECO:0000256" key="1">
    <source>
        <dbReference type="ARBA" id="ARBA00004651"/>
    </source>
</evidence>
<keyword evidence="5" id="KW-0029">Amino-acid transport</keyword>
<keyword evidence="11" id="KW-1185">Reference proteome</keyword>
<evidence type="ECO:0000256" key="2">
    <source>
        <dbReference type="ARBA" id="ARBA00022448"/>
    </source>
</evidence>
<feature type="transmembrane region" description="Helical" evidence="9">
    <location>
        <begin position="62"/>
        <end position="82"/>
    </location>
</feature>
<comment type="caution">
    <text evidence="10">The sequence shown here is derived from an EMBL/GenBank/DDBJ whole genome shotgun (WGS) entry which is preliminary data.</text>
</comment>
<evidence type="ECO:0000256" key="7">
    <source>
        <dbReference type="ARBA" id="ARBA00023136"/>
    </source>
</evidence>
<evidence type="ECO:0000256" key="8">
    <source>
        <dbReference type="ARBA" id="ARBA00037998"/>
    </source>
</evidence>
<feature type="transmembrane region" description="Helical" evidence="9">
    <location>
        <begin position="143"/>
        <end position="162"/>
    </location>
</feature>
<evidence type="ECO:0000313" key="11">
    <source>
        <dbReference type="Proteomes" id="UP000032566"/>
    </source>
</evidence>
<dbReference type="Proteomes" id="UP000032566">
    <property type="component" value="Unassembled WGS sequence"/>
</dbReference>
<evidence type="ECO:0000256" key="3">
    <source>
        <dbReference type="ARBA" id="ARBA00022475"/>
    </source>
</evidence>
<dbReference type="GO" id="GO:0022857">
    <property type="term" value="F:transmembrane transporter activity"/>
    <property type="evidence" value="ECO:0007669"/>
    <property type="project" value="InterPro"/>
</dbReference>
<proteinExistence type="inferred from homology"/>
<gene>
    <name evidence="10" type="ORF">RP29_02270</name>
</gene>
<feature type="transmembrane region" description="Helical" evidence="9">
    <location>
        <begin position="215"/>
        <end position="237"/>
    </location>
</feature>
<keyword evidence="2" id="KW-0813">Transport</keyword>
<sequence length="306" mass="31413">MNAILVFEQLLNGAGYGLLLFLIAAGLTLVFGVMDVLNLSHGSLFMVGAYVAAQVHVQSGSFALAVGVAVVVTAAVAALLEVTLMRRLYGRDHLAQVLATFGVILVADDAVKMIWGPSPVMASAPAALAGPVELFAGLPYPSYRLLVLGAGVLVALLLYLLVNHSRVGMLVRAGASNRWMAELMGVRVTRIFSGIFVLGAALAALAGALMGPLVAVQVGMGESILIPALVVIVIGGIGSVRGAFVAAMLVGLVDTIGRAFLPLLLRATLPPALAADLGPLFAEVSMYALMAAVLAFRPAGLFSAKA</sequence>
<dbReference type="PANTHER" id="PTHR11795:SF442">
    <property type="entry name" value="ABC TRANSPORTER ATP-BINDING PROTEIN"/>
    <property type="match status" value="1"/>
</dbReference>
<dbReference type="PANTHER" id="PTHR11795">
    <property type="entry name" value="BRANCHED-CHAIN AMINO ACID TRANSPORT SYSTEM PERMEASE PROTEIN LIVH"/>
    <property type="match status" value="1"/>
</dbReference>
<dbReference type="OrthoDB" id="9807115at2"/>
<dbReference type="InterPro" id="IPR001851">
    <property type="entry name" value="ABC_transp_permease"/>
</dbReference>
<dbReference type="RefSeq" id="WP_044395442.1">
    <property type="nucleotide sequence ID" value="NZ_JXYQ01000007.1"/>
</dbReference>
<keyword evidence="6 9" id="KW-1133">Transmembrane helix</keyword>
<feature type="transmembrane region" description="Helical" evidence="9">
    <location>
        <begin position="14"/>
        <end position="32"/>
    </location>
</feature>
<evidence type="ECO:0000256" key="5">
    <source>
        <dbReference type="ARBA" id="ARBA00022970"/>
    </source>
</evidence>
<accession>A0A0D7KCE9</accession>
<dbReference type="STRING" id="80878.RP29_02270"/>
<feature type="transmembrane region" description="Helical" evidence="9">
    <location>
        <begin position="277"/>
        <end position="296"/>
    </location>
</feature>
<protein>
    <submittedName>
        <fullName evidence="10">ABC transporter permease</fullName>
    </submittedName>
</protein>
<dbReference type="GO" id="GO:0005886">
    <property type="term" value="C:plasma membrane"/>
    <property type="evidence" value="ECO:0007669"/>
    <property type="project" value="UniProtKB-SubCell"/>
</dbReference>
<comment type="similarity">
    <text evidence="8">Belongs to the binding-protein-dependent transport system permease family. LivHM subfamily.</text>
</comment>
<reference evidence="10 11" key="1">
    <citation type="submission" date="2014-12" db="EMBL/GenBank/DDBJ databases">
        <title>Isolation of bacteria from lake water.</title>
        <authorList>
            <person name="Sheng K.-Y."/>
            <person name="Chin P.-S."/>
            <person name="Chan K.-G."/>
            <person name="Tan G.S."/>
        </authorList>
    </citation>
    <scope>NUCLEOTIDE SEQUENCE [LARGE SCALE GENOMIC DNA]</scope>
    <source>
        <strain evidence="10 11">KY4</strain>
    </source>
</reference>
<feature type="transmembrane region" description="Helical" evidence="9">
    <location>
        <begin position="94"/>
        <end position="115"/>
    </location>
</feature>
<dbReference type="PATRIC" id="fig|80878.5.peg.3519"/>
<feature type="transmembrane region" description="Helical" evidence="9">
    <location>
        <begin position="244"/>
        <end position="265"/>
    </location>
</feature>
<evidence type="ECO:0000256" key="6">
    <source>
        <dbReference type="ARBA" id="ARBA00022989"/>
    </source>
</evidence>
<dbReference type="InterPro" id="IPR052157">
    <property type="entry name" value="BCAA_transport_permease"/>
</dbReference>
<organism evidence="10 11">
    <name type="scientific">Acidovorax temperans</name>
    <dbReference type="NCBI Taxonomy" id="80878"/>
    <lineage>
        <taxon>Bacteria</taxon>
        <taxon>Pseudomonadati</taxon>
        <taxon>Pseudomonadota</taxon>
        <taxon>Betaproteobacteria</taxon>
        <taxon>Burkholderiales</taxon>
        <taxon>Comamonadaceae</taxon>
        <taxon>Acidovorax</taxon>
    </lineage>
</organism>
<dbReference type="EMBL" id="JXYQ01000007">
    <property type="protein sequence ID" value="KJA12076.1"/>
    <property type="molecule type" value="Genomic_DNA"/>
</dbReference>
<dbReference type="AlphaFoldDB" id="A0A0D7KCE9"/>
<feature type="transmembrane region" description="Helical" evidence="9">
    <location>
        <begin position="188"/>
        <end position="209"/>
    </location>
</feature>
<dbReference type="Pfam" id="PF02653">
    <property type="entry name" value="BPD_transp_2"/>
    <property type="match status" value="1"/>
</dbReference>
<comment type="subcellular location">
    <subcellularLocation>
        <location evidence="1">Cell membrane</location>
        <topology evidence="1">Multi-pass membrane protein</topology>
    </subcellularLocation>
</comment>
<keyword evidence="4 9" id="KW-0812">Transmembrane</keyword>
<dbReference type="CDD" id="cd06582">
    <property type="entry name" value="TM_PBP1_LivH_like"/>
    <property type="match status" value="1"/>
</dbReference>